<evidence type="ECO:0000313" key="8">
    <source>
        <dbReference type="EMBL" id="AKL97594.1"/>
    </source>
</evidence>
<dbReference type="SFLD" id="SFLDG01017">
    <property type="entry name" value="Polyprenyl_Transferase_Like"/>
    <property type="match status" value="1"/>
</dbReference>
<dbReference type="AlphaFoldDB" id="A0A0G3WJD1"/>
<dbReference type="Gene3D" id="1.10.600.10">
    <property type="entry name" value="Farnesyl Diphosphate Synthase"/>
    <property type="match status" value="1"/>
</dbReference>
<organism evidence="8 9">
    <name type="scientific">Endomicrobium proavitum</name>
    <dbReference type="NCBI Taxonomy" id="1408281"/>
    <lineage>
        <taxon>Bacteria</taxon>
        <taxon>Pseudomonadati</taxon>
        <taxon>Elusimicrobiota</taxon>
        <taxon>Endomicrobiia</taxon>
        <taxon>Endomicrobiales</taxon>
        <taxon>Endomicrobiaceae</taxon>
        <taxon>Endomicrobium</taxon>
    </lineage>
</organism>
<evidence type="ECO:0000256" key="2">
    <source>
        <dbReference type="ARBA" id="ARBA00006706"/>
    </source>
</evidence>
<reference evidence="8 9" key="1">
    <citation type="submission" date="2014-09" db="EMBL/GenBank/DDBJ databases">
        <title>Complete genome sequence of Endomicrobium proavitum.</title>
        <authorList>
            <person name="Zheng H."/>
        </authorList>
    </citation>
    <scope>NUCLEOTIDE SEQUENCE [LARGE SCALE GENOMIC DNA]</scope>
    <source>
        <strain evidence="8 9">Rsa215</strain>
    </source>
</reference>
<dbReference type="CDD" id="cd00685">
    <property type="entry name" value="Trans_IPPS_HT"/>
    <property type="match status" value="1"/>
</dbReference>
<dbReference type="PATRIC" id="fig|1408281.3.peg.219"/>
<dbReference type="NCBIfam" id="NF045485">
    <property type="entry name" value="FPPsyn"/>
    <property type="match status" value="1"/>
</dbReference>
<keyword evidence="9" id="KW-1185">Reference proteome</keyword>
<accession>A0A0G3WJD1</accession>
<evidence type="ECO:0000256" key="5">
    <source>
        <dbReference type="ARBA" id="ARBA00022842"/>
    </source>
</evidence>
<dbReference type="InterPro" id="IPR000092">
    <property type="entry name" value="Polyprenyl_synt"/>
</dbReference>
<dbReference type="OrthoDB" id="9805316at2"/>
<evidence type="ECO:0000256" key="1">
    <source>
        <dbReference type="ARBA" id="ARBA00001946"/>
    </source>
</evidence>
<dbReference type="Pfam" id="PF00348">
    <property type="entry name" value="polyprenyl_synt"/>
    <property type="match status" value="1"/>
</dbReference>
<evidence type="ECO:0000256" key="6">
    <source>
        <dbReference type="ARBA" id="ARBA00023229"/>
    </source>
</evidence>
<evidence type="ECO:0000256" key="4">
    <source>
        <dbReference type="ARBA" id="ARBA00022723"/>
    </source>
</evidence>
<dbReference type="GO" id="GO:0046872">
    <property type="term" value="F:metal ion binding"/>
    <property type="evidence" value="ECO:0007669"/>
    <property type="project" value="UniProtKB-KW"/>
</dbReference>
<dbReference type="SFLD" id="SFLDS00005">
    <property type="entry name" value="Isoprenoid_Synthase_Type_I"/>
    <property type="match status" value="1"/>
</dbReference>
<dbReference type="GO" id="GO:0005737">
    <property type="term" value="C:cytoplasm"/>
    <property type="evidence" value="ECO:0007669"/>
    <property type="project" value="UniProtKB-ARBA"/>
</dbReference>
<dbReference type="InterPro" id="IPR008949">
    <property type="entry name" value="Isoprenoid_synthase_dom_sf"/>
</dbReference>
<dbReference type="STRING" id="1408281.Epro_0215"/>
<dbReference type="PANTHER" id="PTHR43281">
    <property type="entry name" value="FARNESYL DIPHOSPHATE SYNTHASE"/>
    <property type="match status" value="1"/>
</dbReference>
<sequence length="295" mass="32354">MINLKDYLSKQAAFVNSSLKKYLPKDNSIISQAMRYSVLAGGKRLRPIFVILSAELFGAKASKIIPAACALEYLHTYSLVHDDLPAMDNDDLRRGMPTNHKKFGEAAAILCGDALLTESFNLLTKADAKEKNINEAIRILADLSGFKGMIAGQAADTLEAGRWSKKNKALLKKKLRFIQLNKTAALLTASLKVGAVLAGADKKSVKALENYGRNIGYAFQIADDILDVYADKKLLGKKGSDRDNDKLTELSLYGKEAAVKHSESYVKSAKNAVKIFGKKADILIELADYMTKRAY</sequence>
<dbReference type="RefSeq" id="WP_052569795.1">
    <property type="nucleotide sequence ID" value="NZ_CP009498.1"/>
</dbReference>
<dbReference type="SUPFAM" id="SSF48576">
    <property type="entry name" value="Terpenoid synthases"/>
    <property type="match status" value="1"/>
</dbReference>
<dbReference type="PANTHER" id="PTHR43281:SF1">
    <property type="entry name" value="FARNESYL DIPHOSPHATE SYNTHASE"/>
    <property type="match status" value="1"/>
</dbReference>
<dbReference type="GO" id="GO:0016114">
    <property type="term" value="P:terpenoid biosynthetic process"/>
    <property type="evidence" value="ECO:0007669"/>
    <property type="project" value="UniProtKB-ARBA"/>
</dbReference>
<gene>
    <name evidence="8" type="primary">ispA</name>
    <name evidence="8" type="ORF">Epro_0215</name>
</gene>
<comment type="cofactor">
    <cofactor evidence="1">
        <name>Mg(2+)</name>
        <dbReference type="ChEBI" id="CHEBI:18420"/>
    </cofactor>
</comment>
<dbReference type="PROSITE" id="PS00723">
    <property type="entry name" value="POLYPRENYL_SYNTHASE_1"/>
    <property type="match status" value="1"/>
</dbReference>
<dbReference type="PROSITE" id="PS00444">
    <property type="entry name" value="POLYPRENYL_SYNTHASE_2"/>
    <property type="match status" value="1"/>
</dbReference>
<dbReference type="FunFam" id="1.10.600.10:FF:000001">
    <property type="entry name" value="Geranylgeranyl diphosphate synthase"/>
    <property type="match status" value="1"/>
</dbReference>
<evidence type="ECO:0000256" key="3">
    <source>
        <dbReference type="ARBA" id="ARBA00022679"/>
    </source>
</evidence>
<keyword evidence="5" id="KW-0460">Magnesium</keyword>
<keyword evidence="3 7" id="KW-0808">Transferase</keyword>
<dbReference type="EMBL" id="CP009498">
    <property type="protein sequence ID" value="AKL97594.1"/>
    <property type="molecule type" value="Genomic_DNA"/>
</dbReference>
<keyword evidence="4" id="KW-0479">Metal-binding</keyword>
<evidence type="ECO:0000313" key="9">
    <source>
        <dbReference type="Proteomes" id="UP000035337"/>
    </source>
</evidence>
<evidence type="ECO:0000256" key="7">
    <source>
        <dbReference type="RuleBase" id="RU004466"/>
    </source>
</evidence>
<proteinExistence type="inferred from homology"/>
<dbReference type="InterPro" id="IPR053378">
    <property type="entry name" value="Prenyl_diphosphate_synthase"/>
</dbReference>
<name>A0A0G3WJD1_9BACT</name>
<dbReference type="Proteomes" id="UP000035337">
    <property type="component" value="Chromosome"/>
</dbReference>
<dbReference type="GO" id="GO:0004659">
    <property type="term" value="F:prenyltransferase activity"/>
    <property type="evidence" value="ECO:0007669"/>
    <property type="project" value="InterPro"/>
</dbReference>
<comment type="similarity">
    <text evidence="2 7">Belongs to the FPP/GGPP synthase family.</text>
</comment>
<keyword evidence="6" id="KW-0414">Isoprene biosynthesis</keyword>
<dbReference type="InterPro" id="IPR033749">
    <property type="entry name" value="Polyprenyl_synt_CS"/>
</dbReference>
<protein>
    <submittedName>
        <fullName evidence="8">Geranyltranstransferase</fullName>
    </submittedName>
</protein>
<dbReference type="KEGG" id="epo:Epro_0215"/>